<evidence type="ECO:0000256" key="8">
    <source>
        <dbReference type="ARBA" id="ARBA00023136"/>
    </source>
</evidence>
<comment type="similarity">
    <text evidence="2">Belongs to the syntaxin family.</text>
</comment>
<dbReference type="AlphaFoldDB" id="A0A5B7CUP0"/>
<dbReference type="EMBL" id="VSRR010000241">
    <property type="protein sequence ID" value="MPC12845.1"/>
    <property type="molecule type" value="Genomic_DNA"/>
</dbReference>
<dbReference type="GO" id="GO:0006890">
    <property type="term" value="P:retrograde vesicle-mediated transport, Golgi to endoplasmic reticulum"/>
    <property type="evidence" value="ECO:0007669"/>
    <property type="project" value="TreeGrafter"/>
</dbReference>
<organism evidence="11 12">
    <name type="scientific">Portunus trituberculatus</name>
    <name type="common">Swimming crab</name>
    <name type="synonym">Neptunus trituberculatus</name>
    <dbReference type="NCBI Taxonomy" id="210409"/>
    <lineage>
        <taxon>Eukaryota</taxon>
        <taxon>Metazoa</taxon>
        <taxon>Ecdysozoa</taxon>
        <taxon>Arthropoda</taxon>
        <taxon>Crustacea</taxon>
        <taxon>Multicrustacea</taxon>
        <taxon>Malacostraca</taxon>
        <taxon>Eumalacostraca</taxon>
        <taxon>Eucarida</taxon>
        <taxon>Decapoda</taxon>
        <taxon>Pleocyemata</taxon>
        <taxon>Brachyura</taxon>
        <taxon>Eubrachyura</taxon>
        <taxon>Portunoidea</taxon>
        <taxon>Portunidae</taxon>
        <taxon>Portuninae</taxon>
        <taxon>Portunus</taxon>
    </lineage>
</organism>
<dbReference type="Gene3D" id="1.20.5.110">
    <property type="match status" value="1"/>
</dbReference>
<feature type="domain" description="T-SNARE coiled-coil homology" evidence="10">
    <location>
        <begin position="83"/>
        <end position="145"/>
    </location>
</feature>
<evidence type="ECO:0000259" key="10">
    <source>
        <dbReference type="PROSITE" id="PS50192"/>
    </source>
</evidence>
<feature type="region of interest" description="Disordered" evidence="9">
    <location>
        <begin position="138"/>
        <end position="163"/>
    </location>
</feature>
<evidence type="ECO:0000313" key="11">
    <source>
        <dbReference type="EMBL" id="MPC12845.1"/>
    </source>
</evidence>
<feature type="compositionally biased region" description="Basic and acidic residues" evidence="9">
    <location>
        <begin position="20"/>
        <end position="39"/>
    </location>
</feature>
<evidence type="ECO:0000256" key="9">
    <source>
        <dbReference type="SAM" id="MobiDB-lite"/>
    </source>
</evidence>
<keyword evidence="4" id="KW-0812">Transmembrane</keyword>
<gene>
    <name evidence="11" type="primary">Stx18</name>
    <name evidence="11" type="ORF">E2C01_005558</name>
</gene>
<dbReference type="SUPFAM" id="SSF58038">
    <property type="entry name" value="SNARE fusion complex"/>
    <property type="match status" value="1"/>
</dbReference>
<dbReference type="OrthoDB" id="342981at2759"/>
<reference evidence="11 12" key="1">
    <citation type="submission" date="2019-05" db="EMBL/GenBank/DDBJ databases">
        <title>Another draft genome of Portunus trituberculatus and its Hox gene families provides insights of decapod evolution.</title>
        <authorList>
            <person name="Jeong J.-H."/>
            <person name="Song I."/>
            <person name="Kim S."/>
            <person name="Choi T."/>
            <person name="Kim D."/>
            <person name="Ryu S."/>
            <person name="Kim W."/>
        </authorList>
    </citation>
    <scope>NUCLEOTIDE SEQUENCE [LARGE SCALE GENOMIC DNA]</scope>
    <source>
        <tissue evidence="11">Muscle</tissue>
    </source>
</reference>
<keyword evidence="8" id="KW-0472">Membrane</keyword>
<dbReference type="PROSITE" id="PS50192">
    <property type="entry name" value="T_SNARE"/>
    <property type="match status" value="1"/>
</dbReference>
<feature type="region of interest" description="Disordered" evidence="9">
    <location>
        <begin position="1"/>
        <end position="58"/>
    </location>
</feature>
<name>A0A5B7CUP0_PORTR</name>
<accession>A0A5B7CUP0</accession>
<evidence type="ECO:0000256" key="2">
    <source>
        <dbReference type="ARBA" id="ARBA00009063"/>
    </source>
</evidence>
<evidence type="ECO:0000256" key="6">
    <source>
        <dbReference type="ARBA" id="ARBA00022989"/>
    </source>
</evidence>
<keyword evidence="3" id="KW-0813">Transport</keyword>
<protein>
    <submittedName>
        <fullName evidence="11">Syntaxin-18</fullName>
    </submittedName>
</protein>
<evidence type="ECO:0000256" key="7">
    <source>
        <dbReference type="ARBA" id="ARBA00023054"/>
    </source>
</evidence>
<comment type="subcellular location">
    <subcellularLocation>
        <location evidence="1">Membrane</location>
        <topology evidence="1">Single-pass type IV membrane protein</topology>
    </subcellularLocation>
</comment>
<dbReference type="PANTHER" id="PTHR15959">
    <property type="entry name" value="SYNTAXIN-18"/>
    <property type="match status" value="1"/>
</dbReference>
<evidence type="ECO:0000256" key="3">
    <source>
        <dbReference type="ARBA" id="ARBA00022448"/>
    </source>
</evidence>
<dbReference type="GO" id="GO:0031201">
    <property type="term" value="C:SNARE complex"/>
    <property type="evidence" value="ECO:0007669"/>
    <property type="project" value="TreeGrafter"/>
</dbReference>
<proteinExistence type="inferred from homology"/>
<keyword evidence="12" id="KW-1185">Reference proteome</keyword>
<sequence length="163" mass="18790">MFSEFTTYFDEWSDWPESPDADHSSQDGNQDRDDKEARGRSSSGTSDVEKKQTSYLEEEVEKMLEELSAEERQMLEEENTHLYKELQSNHEEVRQITRQVVELGQMQDLLSENVDLQTTQIDKIQETIIAATENVKSGNEQPLDRGVSNQIEKNDAVVMSDNK</sequence>
<evidence type="ECO:0000256" key="5">
    <source>
        <dbReference type="ARBA" id="ARBA00022927"/>
    </source>
</evidence>
<evidence type="ECO:0000256" key="4">
    <source>
        <dbReference type="ARBA" id="ARBA00022692"/>
    </source>
</evidence>
<evidence type="ECO:0000313" key="12">
    <source>
        <dbReference type="Proteomes" id="UP000324222"/>
    </source>
</evidence>
<dbReference type="GO" id="GO:0015031">
    <property type="term" value="P:protein transport"/>
    <property type="evidence" value="ECO:0007669"/>
    <property type="project" value="UniProtKB-KW"/>
</dbReference>
<keyword evidence="6" id="KW-1133">Transmembrane helix</keyword>
<dbReference type="InterPro" id="IPR000727">
    <property type="entry name" value="T_SNARE_dom"/>
</dbReference>
<keyword evidence="7" id="KW-0175">Coiled coil</keyword>
<evidence type="ECO:0000256" key="1">
    <source>
        <dbReference type="ARBA" id="ARBA00004211"/>
    </source>
</evidence>
<dbReference type="GO" id="GO:0005783">
    <property type="term" value="C:endoplasmic reticulum"/>
    <property type="evidence" value="ECO:0007669"/>
    <property type="project" value="TreeGrafter"/>
</dbReference>
<dbReference type="PANTHER" id="PTHR15959:SF0">
    <property type="entry name" value="SYNTAXIN-18"/>
    <property type="match status" value="1"/>
</dbReference>
<dbReference type="Proteomes" id="UP000324222">
    <property type="component" value="Unassembled WGS sequence"/>
</dbReference>
<comment type="caution">
    <text evidence="11">The sequence shown here is derived from an EMBL/GenBank/DDBJ whole genome shotgun (WGS) entry which is preliminary data.</text>
</comment>
<keyword evidence="5" id="KW-0653">Protein transport</keyword>